<accession>A0A975EQF8</accession>
<evidence type="ECO:0000313" key="3">
    <source>
        <dbReference type="Proteomes" id="UP000665026"/>
    </source>
</evidence>
<dbReference type="EMBL" id="CP060010">
    <property type="protein sequence ID" value="QTN35331.1"/>
    <property type="molecule type" value="Genomic_DNA"/>
</dbReference>
<proteinExistence type="predicted"/>
<protein>
    <submittedName>
        <fullName evidence="2">Uncharacterized protein</fullName>
    </submittedName>
</protein>
<gene>
    <name evidence="2" type="ORF">HZ995_12695</name>
</gene>
<dbReference type="AlphaFoldDB" id="A0A975EQF8"/>
<evidence type="ECO:0000256" key="1">
    <source>
        <dbReference type="SAM" id="Phobius"/>
    </source>
</evidence>
<reference evidence="2" key="1">
    <citation type="submission" date="2020-07" db="EMBL/GenBank/DDBJ databases">
        <title>Genome sequences of bacteria associated with the marine, planktonic diatom Thalassiosira profunda strain ECT2AJA-044.</title>
        <authorList>
            <person name="Gargas C.B."/>
            <person name="Roberts W.R."/>
            <person name="Alverson A.J."/>
        </authorList>
    </citation>
    <scope>NUCLEOTIDE SEQUENCE</scope>
    <source>
        <strain evidence="2">ECT2AJA-044</strain>
    </source>
</reference>
<keyword evidence="1" id="KW-1133">Transmembrane helix</keyword>
<dbReference type="KEGG" id="cact:HZ995_12695"/>
<organism evidence="2 3">
    <name type="scientific">Cognatishimia activa</name>
    <dbReference type="NCBI Taxonomy" id="1715691"/>
    <lineage>
        <taxon>Bacteria</taxon>
        <taxon>Pseudomonadati</taxon>
        <taxon>Pseudomonadota</taxon>
        <taxon>Alphaproteobacteria</taxon>
        <taxon>Rhodobacterales</taxon>
        <taxon>Paracoccaceae</taxon>
        <taxon>Cognatishimia</taxon>
    </lineage>
</organism>
<keyword evidence="1" id="KW-0812">Transmembrane</keyword>
<feature type="transmembrane region" description="Helical" evidence="1">
    <location>
        <begin position="28"/>
        <end position="50"/>
    </location>
</feature>
<keyword evidence="1" id="KW-0472">Membrane</keyword>
<sequence length="60" mass="6000">METPIAGATLGVMIGAIFGNGSRIVGGLIGGVSGFWLCVALAGCIGGLLGEIVRLRKEAR</sequence>
<name>A0A975EQF8_9RHOB</name>
<dbReference type="RefSeq" id="WP_209356017.1">
    <property type="nucleotide sequence ID" value="NZ_CP060010.1"/>
</dbReference>
<dbReference type="Proteomes" id="UP000665026">
    <property type="component" value="Chromosome"/>
</dbReference>
<evidence type="ECO:0000313" key="2">
    <source>
        <dbReference type="EMBL" id="QTN35331.1"/>
    </source>
</evidence>